<proteinExistence type="predicted"/>
<keyword evidence="2" id="KW-1185">Reference proteome</keyword>
<protein>
    <submittedName>
        <fullName evidence="1">Uncharacterized protein</fullName>
    </submittedName>
</protein>
<evidence type="ECO:0000313" key="1">
    <source>
        <dbReference type="EMBL" id="BCZ19837.1"/>
    </source>
</evidence>
<organism evidence="1 2">
    <name type="scientific">Helicobacter gastrofelis</name>
    <dbReference type="NCBI Taxonomy" id="2849642"/>
    <lineage>
        <taxon>Bacteria</taxon>
        <taxon>Pseudomonadati</taxon>
        <taxon>Campylobacterota</taxon>
        <taxon>Epsilonproteobacteria</taxon>
        <taxon>Campylobacterales</taxon>
        <taxon>Helicobacteraceae</taxon>
        <taxon>Helicobacter</taxon>
    </lineage>
</organism>
<dbReference type="EMBL" id="AP024819">
    <property type="protein sequence ID" value="BCZ19837.1"/>
    <property type="molecule type" value="Genomic_DNA"/>
</dbReference>
<dbReference type="Proteomes" id="UP000826146">
    <property type="component" value="Chromosome"/>
</dbReference>
<evidence type="ECO:0000313" key="2">
    <source>
        <dbReference type="Proteomes" id="UP000826146"/>
    </source>
</evidence>
<name>A0ABM7SIP7_9HELI</name>
<accession>A0ABM7SIP7</accession>
<gene>
    <name evidence="1" type="ORF">NHP190012_14790</name>
</gene>
<reference evidence="1 2" key="1">
    <citation type="submission" date="2021-07" db="EMBL/GenBank/DDBJ databases">
        <title>Novel Helicobacter sp. Isolated from a cat.</title>
        <authorList>
            <person name="Rimbara E."/>
            <person name="Suzuki M."/>
        </authorList>
    </citation>
    <scope>NUCLEOTIDE SEQUENCE [LARGE SCALE GENOMIC DNA]</scope>
    <source>
        <strain evidence="2">NHP19-012</strain>
    </source>
</reference>
<sequence length="66" mass="7967">MQTTILEKYIVWQEKAFVRAFIERAVWKYVCQVVLESQELEKSFNLNKDKIATLIPKLWGQMDFDR</sequence>